<sequence>MKISELLEHNKPFVSLEFFPPRERVAWPGFFDVVRNLKTTQPLFVSVTYGAGGTRQTNTLEIATRLKQEYDLEPLAHFTCVGASESRLRAFLDGLTDGGVENILALRGDPPRGEQHFNASDGRFSHAVDLVRFIREEYPHFCIGVAGYPETHPEASNSARDLDFLKEKLDAGADFVVTQLFFDNALYFDFVSRARSIGITQPIIPGVLPVASLAGVKRMIGFCGATMPKAYLDDLELVQERYGDAAVRGLGLGYAQQQVRDLIEHDAPGVHLYTLNKAETCLEIVRGNQDLLDAGKKG</sequence>
<evidence type="ECO:0000256" key="8">
    <source>
        <dbReference type="ARBA" id="ARBA00023027"/>
    </source>
</evidence>
<reference evidence="14" key="1">
    <citation type="submission" date="2016-06" db="EMBL/GenBank/DDBJ databases">
        <title>Draft genome sequence of Desulfoplanes formicivorans strain Pf12B.</title>
        <authorList>
            <person name="Watanabe M."/>
            <person name="Kojima H."/>
            <person name="Fukui M."/>
        </authorList>
    </citation>
    <scope>NUCLEOTIDE SEQUENCE [LARGE SCALE GENOMIC DNA]</scope>
    <source>
        <strain evidence="14">Pf12B</strain>
    </source>
</reference>
<keyword evidence="4" id="KW-0028">Amino-acid biosynthesis</keyword>
<dbReference type="Proteomes" id="UP000095200">
    <property type="component" value="Unassembled WGS sequence"/>
</dbReference>
<evidence type="ECO:0000256" key="4">
    <source>
        <dbReference type="ARBA" id="ARBA00022605"/>
    </source>
</evidence>
<evidence type="ECO:0000256" key="10">
    <source>
        <dbReference type="ARBA" id="ARBA00034478"/>
    </source>
</evidence>
<evidence type="ECO:0000256" key="2">
    <source>
        <dbReference type="ARBA" id="ARBA00004777"/>
    </source>
</evidence>
<accession>A0A194AEZ5</accession>
<evidence type="ECO:0000256" key="11">
    <source>
        <dbReference type="ARBA" id="ARBA00048628"/>
    </source>
</evidence>
<keyword evidence="8" id="KW-0520">NAD</keyword>
<comment type="catalytic activity">
    <reaction evidence="11">
        <text>(6S)-5-methyl-5,6,7,8-tetrahydrofolate + NAD(+) = (6R)-5,10-methylene-5,6,7,8-tetrahydrofolate + NADH + H(+)</text>
        <dbReference type="Rhea" id="RHEA:19821"/>
        <dbReference type="ChEBI" id="CHEBI:15378"/>
        <dbReference type="ChEBI" id="CHEBI:15636"/>
        <dbReference type="ChEBI" id="CHEBI:18608"/>
        <dbReference type="ChEBI" id="CHEBI:57540"/>
        <dbReference type="ChEBI" id="CHEBI:57945"/>
        <dbReference type="EC" id="1.5.1.54"/>
    </reaction>
    <physiologicalReaction direction="right-to-left" evidence="11">
        <dbReference type="Rhea" id="RHEA:19823"/>
    </physiologicalReaction>
</comment>
<dbReference type="RefSeq" id="WP_069856743.1">
    <property type="nucleotide sequence ID" value="NZ_BDFE01000003.1"/>
</dbReference>
<dbReference type="InterPro" id="IPR029041">
    <property type="entry name" value="FAD-linked_oxidoreductase-like"/>
</dbReference>
<dbReference type="Gene3D" id="3.20.20.220">
    <property type="match status" value="1"/>
</dbReference>
<comment type="caution">
    <text evidence="13">The sequence shown here is derived from an EMBL/GenBank/DDBJ whole genome shotgun (WGS) entry which is preliminary data.</text>
</comment>
<dbReference type="InterPro" id="IPR003171">
    <property type="entry name" value="Mehydrof_redctse-like"/>
</dbReference>
<comment type="cofactor">
    <cofactor evidence="1 12">
        <name>FAD</name>
        <dbReference type="ChEBI" id="CHEBI:57692"/>
    </cofactor>
</comment>
<dbReference type="EC" id="1.5.1.54" evidence="12"/>
<keyword evidence="9" id="KW-0486">Methionine biosynthesis</keyword>
<keyword evidence="7 12" id="KW-0560">Oxidoreductase</keyword>
<proteinExistence type="inferred from homology"/>
<dbReference type="UniPathway" id="UPA00193"/>
<keyword evidence="5 12" id="KW-0285">Flavoprotein</keyword>
<comment type="pathway">
    <text evidence="2 12">One-carbon metabolism; tetrahydrofolate interconversion.</text>
</comment>
<evidence type="ECO:0000313" key="14">
    <source>
        <dbReference type="Proteomes" id="UP000095200"/>
    </source>
</evidence>
<evidence type="ECO:0000256" key="6">
    <source>
        <dbReference type="ARBA" id="ARBA00022827"/>
    </source>
</evidence>
<evidence type="ECO:0000313" key="13">
    <source>
        <dbReference type="EMBL" id="GAU07354.1"/>
    </source>
</evidence>
<keyword evidence="14" id="KW-1185">Reference proteome</keyword>
<evidence type="ECO:0000256" key="12">
    <source>
        <dbReference type="RuleBase" id="RU003862"/>
    </source>
</evidence>
<dbReference type="NCBIfam" id="TIGR00676">
    <property type="entry name" value="fadh2"/>
    <property type="match status" value="1"/>
</dbReference>
<evidence type="ECO:0000256" key="9">
    <source>
        <dbReference type="ARBA" id="ARBA00023167"/>
    </source>
</evidence>
<dbReference type="GO" id="GO:0009086">
    <property type="term" value="P:methionine biosynthetic process"/>
    <property type="evidence" value="ECO:0007669"/>
    <property type="project" value="UniProtKB-KW"/>
</dbReference>
<evidence type="ECO:0000256" key="3">
    <source>
        <dbReference type="ARBA" id="ARBA00006743"/>
    </source>
</evidence>
<comment type="pathway">
    <text evidence="10">Amino-acid biosynthesis; L-methionine biosynthesis via de novo pathway.</text>
</comment>
<evidence type="ECO:0000256" key="1">
    <source>
        <dbReference type="ARBA" id="ARBA00001974"/>
    </source>
</evidence>
<dbReference type="GO" id="GO:0071949">
    <property type="term" value="F:FAD binding"/>
    <property type="evidence" value="ECO:0007669"/>
    <property type="project" value="TreeGrafter"/>
</dbReference>
<evidence type="ECO:0000256" key="7">
    <source>
        <dbReference type="ARBA" id="ARBA00023002"/>
    </source>
</evidence>
<dbReference type="PANTHER" id="PTHR45754:SF3">
    <property type="entry name" value="METHYLENETETRAHYDROFOLATE REDUCTASE (NADPH)"/>
    <property type="match status" value="1"/>
</dbReference>
<dbReference type="CDD" id="cd00537">
    <property type="entry name" value="MTHFR"/>
    <property type="match status" value="1"/>
</dbReference>
<dbReference type="GO" id="GO:0005829">
    <property type="term" value="C:cytosol"/>
    <property type="evidence" value="ECO:0007669"/>
    <property type="project" value="InterPro"/>
</dbReference>
<dbReference type="PANTHER" id="PTHR45754">
    <property type="entry name" value="METHYLENETETRAHYDROFOLATE REDUCTASE"/>
    <property type="match status" value="1"/>
</dbReference>
<dbReference type="OrthoDB" id="9812555at2"/>
<dbReference type="EMBL" id="BDFE01000003">
    <property type="protein sequence ID" value="GAU07354.1"/>
    <property type="molecule type" value="Genomic_DNA"/>
</dbReference>
<keyword evidence="6 12" id="KW-0274">FAD</keyword>
<evidence type="ECO:0000256" key="5">
    <source>
        <dbReference type="ARBA" id="ARBA00022630"/>
    </source>
</evidence>
<dbReference type="GO" id="GO:0106312">
    <property type="term" value="F:methylenetetrahydrofolate reductase (NADH) activity"/>
    <property type="evidence" value="ECO:0007669"/>
    <property type="project" value="UniProtKB-EC"/>
</dbReference>
<dbReference type="Pfam" id="PF02219">
    <property type="entry name" value="MTHFR"/>
    <property type="match status" value="1"/>
</dbReference>
<protein>
    <recommendedName>
        <fullName evidence="12">Methylenetetrahydrofolate reductase</fullName>
        <ecNumber evidence="12">1.5.1.54</ecNumber>
    </recommendedName>
</protein>
<name>A0A194AEZ5_9BACT</name>
<dbReference type="GO" id="GO:0035999">
    <property type="term" value="P:tetrahydrofolate interconversion"/>
    <property type="evidence" value="ECO:0007669"/>
    <property type="project" value="UniProtKB-UniPathway"/>
</dbReference>
<dbReference type="InterPro" id="IPR004620">
    <property type="entry name" value="MTHF_reductase_bac"/>
</dbReference>
<dbReference type="SUPFAM" id="SSF51730">
    <property type="entry name" value="FAD-linked oxidoreductase"/>
    <property type="match status" value="1"/>
</dbReference>
<gene>
    <name evidence="13" type="ORF">DPF_0032</name>
</gene>
<organism evidence="13 14">
    <name type="scientific">Desulfoplanes formicivorans</name>
    <dbReference type="NCBI Taxonomy" id="1592317"/>
    <lineage>
        <taxon>Bacteria</taxon>
        <taxon>Pseudomonadati</taxon>
        <taxon>Thermodesulfobacteriota</taxon>
        <taxon>Desulfovibrionia</taxon>
        <taxon>Desulfovibrionales</taxon>
        <taxon>Desulfoplanaceae</taxon>
        <taxon>Desulfoplanes</taxon>
    </lineage>
</organism>
<dbReference type="AlphaFoldDB" id="A0A194AEZ5"/>
<comment type="similarity">
    <text evidence="3 12">Belongs to the methylenetetrahydrofolate reductase family.</text>
</comment>
<dbReference type="STRING" id="1592317.DPF_0032"/>